<feature type="compositionally biased region" description="Low complexity" evidence="1">
    <location>
        <begin position="17"/>
        <end position="35"/>
    </location>
</feature>
<evidence type="ECO:0000313" key="3">
    <source>
        <dbReference type="Proteomes" id="UP000324800"/>
    </source>
</evidence>
<dbReference type="Proteomes" id="UP000324800">
    <property type="component" value="Unassembled WGS sequence"/>
</dbReference>
<reference evidence="2 3" key="1">
    <citation type="submission" date="2019-03" db="EMBL/GenBank/DDBJ databases">
        <title>Single cell metagenomics reveals metabolic interactions within the superorganism composed of flagellate Streblomastix strix and complex community of Bacteroidetes bacteria on its surface.</title>
        <authorList>
            <person name="Treitli S.C."/>
            <person name="Kolisko M."/>
            <person name="Husnik F."/>
            <person name="Keeling P."/>
            <person name="Hampl V."/>
        </authorList>
    </citation>
    <scope>NUCLEOTIDE SEQUENCE [LARGE SCALE GENOMIC DNA]</scope>
    <source>
        <strain evidence="2">ST1C</strain>
    </source>
</reference>
<evidence type="ECO:0000256" key="1">
    <source>
        <dbReference type="SAM" id="MobiDB-lite"/>
    </source>
</evidence>
<evidence type="ECO:0000313" key="2">
    <source>
        <dbReference type="EMBL" id="KAA6394910.1"/>
    </source>
</evidence>
<proteinExistence type="predicted"/>
<dbReference type="AlphaFoldDB" id="A0A5J4WJ01"/>
<comment type="caution">
    <text evidence="2">The sequence shown here is derived from an EMBL/GenBank/DDBJ whole genome shotgun (WGS) entry which is preliminary data.</text>
</comment>
<accession>A0A5J4WJ01</accession>
<organism evidence="2 3">
    <name type="scientific">Streblomastix strix</name>
    <dbReference type="NCBI Taxonomy" id="222440"/>
    <lineage>
        <taxon>Eukaryota</taxon>
        <taxon>Metamonada</taxon>
        <taxon>Preaxostyla</taxon>
        <taxon>Oxymonadida</taxon>
        <taxon>Streblomastigidae</taxon>
        <taxon>Streblomastix</taxon>
    </lineage>
</organism>
<name>A0A5J4WJ01_9EUKA</name>
<dbReference type="EMBL" id="SNRW01001815">
    <property type="protein sequence ID" value="KAA6394910.1"/>
    <property type="molecule type" value="Genomic_DNA"/>
</dbReference>
<sequence>MRLILNLNEGGSNDIHPPNTGPQGQNPPGQRPTGPHSSRNAIRSQASIFPPLLAAEQKIPEVPHIWIKKVSKDHIHRQMLKGFDLALLEKDDEDQYWPGFGLRIPHAIDWRKSKQSKVVPSMGVKAFWRIIRIEEKVGLMIQTMNGRNAHKWRKILLKIMVIEIQPAQKTNHHTARKLPYNPNHLFSQSSKYNKYKKYNRNNKPQFKYQNKKDRKDVVPNKVNIGEQEIIQEKSVALQGEKKLWNI</sequence>
<protein>
    <submittedName>
        <fullName evidence="2">Uncharacterized protein</fullName>
    </submittedName>
</protein>
<feature type="region of interest" description="Disordered" evidence="1">
    <location>
        <begin position="7"/>
        <end position="39"/>
    </location>
</feature>
<gene>
    <name evidence="2" type="ORF">EZS28_009564</name>
</gene>